<organism evidence="2 3">
    <name type="scientific">Bugula neritina</name>
    <name type="common">Brown bryozoan</name>
    <name type="synonym">Sertularia neritina</name>
    <dbReference type="NCBI Taxonomy" id="10212"/>
    <lineage>
        <taxon>Eukaryota</taxon>
        <taxon>Metazoa</taxon>
        <taxon>Spiralia</taxon>
        <taxon>Lophotrochozoa</taxon>
        <taxon>Bryozoa</taxon>
        <taxon>Gymnolaemata</taxon>
        <taxon>Cheilostomatida</taxon>
        <taxon>Flustrina</taxon>
        <taxon>Buguloidea</taxon>
        <taxon>Bugulidae</taxon>
        <taxon>Bugula</taxon>
    </lineage>
</organism>
<dbReference type="Proteomes" id="UP000593567">
    <property type="component" value="Unassembled WGS sequence"/>
</dbReference>
<keyword evidence="3" id="KW-1185">Reference proteome</keyword>
<keyword evidence="1" id="KW-0732">Signal</keyword>
<accession>A0A7J7JPE5</accession>
<evidence type="ECO:0000313" key="2">
    <source>
        <dbReference type="EMBL" id="KAF6027296.1"/>
    </source>
</evidence>
<protein>
    <submittedName>
        <fullName evidence="2">Uncharacterized protein</fullName>
    </submittedName>
</protein>
<sequence length="71" mass="7666">MRWFVAIALLFAVLCVAADAAPAVDKRIVAFDDDFGFGNPLNPNIGLGTSKLKGSSWWKNLLDKTGPIIMS</sequence>
<gene>
    <name evidence="2" type="ORF">EB796_014410</name>
</gene>
<feature type="chain" id="PRO_5029681074" evidence="1">
    <location>
        <begin position="21"/>
        <end position="71"/>
    </location>
</feature>
<reference evidence="2" key="1">
    <citation type="submission" date="2020-06" db="EMBL/GenBank/DDBJ databases">
        <title>Draft genome of Bugula neritina, a colonial animal packing powerful symbionts and potential medicines.</title>
        <authorList>
            <person name="Rayko M."/>
        </authorList>
    </citation>
    <scope>NUCLEOTIDE SEQUENCE [LARGE SCALE GENOMIC DNA]</scope>
    <source>
        <strain evidence="2">Kwan_BN1</strain>
    </source>
</reference>
<proteinExistence type="predicted"/>
<name>A0A7J7JPE5_BUGNE</name>
<dbReference type="EMBL" id="VXIV02002112">
    <property type="protein sequence ID" value="KAF6027296.1"/>
    <property type="molecule type" value="Genomic_DNA"/>
</dbReference>
<dbReference type="AlphaFoldDB" id="A0A7J7JPE5"/>
<feature type="signal peptide" evidence="1">
    <location>
        <begin position="1"/>
        <end position="20"/>
    </location>
</feature>
<comment type="caution">
    <text evidence="2">The sequence shown here is derived from an EMBL/GenBank/DDBJ whole genome shotgun (WGS) entry which is preliminary data.</text>
</comment>
<evidence type="ECO:0000256" key="1">
    <source>
        <dbReference type="SAM" id="SignalP"/>
    </source>
</evidence>
<evidence type="ECO:0000313" key="3">
    <source>
        <dbReference type="Proteomes" id="UP000593567"/>
    </source>
</evidence>